<evidence type="ECO:0000256" key="6">
    <source>
        <dbReference type="ARBA" id="ARBA00022927"/>
    </source>
</evidence>
<evidence type="ECO:0000256" key="11">
    <source>
        <dbReference type="SAM" id="Phobius"/>
    </source>
</evidence>
<dbReference type="AlphaFoldDB" id="A0A165EC35"/>
<evidence type="ECO:0000256" key="4">
    <source>
        <dbReference type="ARBA" id="ARBA00022692"/>
    </source>
</evidence>
<comment type="similarity">
    <text evidence="2">Belongs to the Tim17/Tim22/Tim23 family.</text>
</comment>
<dbReference type="GO" id="GO:0030150">
    <property type="term" value="P:protein import into mitochondrial matrix"/>
    <property type="evidence" value="ECO:0007669"/>
    <property type="project" value="TreeGrafter"/>
</dbReference>
<dbReference type="EMBL" id="KV426151">
    <property type="protein sequence ID" value="KZV86571.1"/>
    <property type="molecule type" value="Genomic_DNA"/>
</dbReference>
<dbReference type="STRING" id="1314781.A0A165EC35"/>
<reference evidence="12 13" key="1">
    <citation type="journal article" date="2016" name="Mol. Biol. Evol.">
        <title>Comparative Genomics of Early-Diverging Mushroom-Forming Fungi Provides Insights into the Origins of Lignocellulose Decay Capabilities.</title>
        <authorList>
            <person name="Nagy L.G."/>
            <person name="Riley R."/>
            <person name="Tritt A."/>
            <person name="Adam C."/>
            <person name="Daum C."/>
            <person name="Floudas D."/>
            <person name="Sun H."/>
            <person name="Yadav J.S."/>
            <person name="Pangilinan J."/>
            <person name="Larsson K.H."/>
            <person name="Matsuura K."/>
            <person name="Barry K."/>
            <person name="Labutti K."/>
            <person name="Kuo R."/>
            <person name="Ohm R.A."/>
            <person name="Bhattacharya S.S."/>
            <person name="Shirouzu T."/>
            <person name="Yoshinaga Y."/>
            <person name="Martin F.M."/>
            <person name="Grigoriev I.V."/>
            <person name="Hibbett D.S."/>
        </authorList>
    </citation>
    <scope>NUCLEOTIDE SEQUENCE [LARGE SCALE GENOMIC DNA]</scope>
    <source>
        <strain evidence="12 13">HHB12029</strain>
    </source>
</reference>
<keyword evidence="10 11" id="KW-0472">Membrane</keyword>
<evidence type="ECO:0000256" key="9">
    <source>
        <dbReference type="ARBA" id="ARBA00023128"/>
    </source>
</evidence>
<keyword evidence="9" id="KW-0496">Mitochondrion</keyword>
<evidence type="ECO:0000256" key="10">
    <source>
        <dbReference type="ARBA" id="ARBA00023136"/>
    </source>
</evidence>
<gene>
    <name evidence="12" type="ORF">EXIGLDRAFT_724663</name>
</gene>
<keyword evidence="7 11" id="KW-1133">Transmembrane helix</keyword>
<evidence type="ECO:0000256" key="2">
    <source>
        <dbReference type="ARBA" id="ARBA00008444"/>
    </source>
</evidence>
<keyword evidence="13" id="KW-1185">Reference proteome</keyword>
<evidence type="ECO:0000256" key="5">
    <source>
        <dbReference type="ARBA" id="ARBA00022792"/>
    </source>
</evidence>
<dbReference type="PANTHER" id="PTHR10485">
    <property type="entry name" value="MITOCHONDRIAL IMPORT INNER MEMBRANE TRANSLOCASE SUBUNIT TIM-17"/>
    <property type="match status" value="1"/>
</dbReference>
<evidence type="ECO:0000256" key="7">
    <source>
        <dbReference type="ARBA" id="ARBA00022989"/>
    </source>
</evidence>
<name>A0A165EC35_EXIGL</name>
<keyword evidence="4 11" id="KW-0812">Transmembrane</keyword>
<dbReference type="GO" id="GO:0008320">
    <property type="term" value="F:protein transmembrane transporter activity"/>
    <property type="evidence" value="ECO:0007669"/>
    <property type="project" value="TreeGrafter"/>
</dbReference>
<feature type="transmembrane region" description="Helical" evidence="11">
    <location>
        <begin position="65"/>
        <end position="83"/>
    </location>
</feature>
<proteinExistence type="inferred from homology"/>
<dbReference type="FunCoup" id="A0A165EC35">
    <property type="interactions" value="142"/>
</dbReference>
<keyword evidence="3" id="KW-0813">Transport</keyword>
<dbReference type="GO" id="GO:0005744">
    <property type="term" value="C:TIM23 mitochondrial import inner membrane translocase complex"/>
    <property type="evidence" value="ECO:0007669"/>
    <property type="project" value="TreeGrafter"/>
</dbReference>
<dbReference type="OrthoDB" id="2261329at2759"/>
<keyword evidence="6" id="KW-0653">Protein transport</keyword>
<dbReference type="PANTHER" id="PTHR10485:SF0">
    <property type="entry name" value="AT05822P-RELATED"/>
    <property type="match status" value="1"/>
</dbReference>
<dbReference type="Proteomes" id="UP000077266">
    <property type="component" value="Unassembled WGS sequence"/>
</dbReference>
<dbReference type="InParanoid" id="A0A165EC35"/>
<accession>A0A165EC35</accession>
<feature type="transmembrane region" description="Helical" evidence="11">
    <location>
        <begin position="89"/>
        <end position="113"/>
    </location>
</feature>
<protein>
    <submittedName>
        <fullName evidence="12">Mitochondrial import inner membrane translocase, subunit Tim17/22</fullName>
    </submittedName>
</protein>
<comment type="subcellular location">
    <subcellularLocation>
        <location evidence="1">Mitochondrion inner membrane</location>
        <topology evidence="1">Multi-pass membrane protein</topology>
    </subcellularLocation>
</comment>
<sequence>MGGVGGTIWHGVQGARNSPRGERLAGALSVVKARAPVTGGTFAVFGGLLSAFDCAVKGYRQKDDAWNAILAGFLTGGSLAARSGPRGTLGGAVACAAMLGVFEGVGVLLNRVFNAGNRPQMPMIPEA</sequence>
<dbReference type="Pfam" id="PF02466">
    <property type="entry name" value="Tim17"/>
    <property type="match status" value="1"/>
</dbReference>
<evidence type="ECO:0000256" key="3">
    <source>
        <dbReference type="ARBA" id="ARBA00022448"/>
    </source>
</evidence>
<evidence type="ECO:0000313" key="12">
    <source>
        <dbReference type="EMBL" id="KZV86571.1"/>
    </source>
</evidence>
<evidence type="ECO:0000256" key="1">
    <source>
        <dbReference type="ARBA" id="ARBA00004448"/>
    </source>
</evidence>
<keyword evidence="8" id="KW-0811">Translocation</keyword>
<organism evidence="12 13">
    <name type="scientific">Exidia glandulosa HHB12029</name>
    <dbReference type="NCBI Taxonomy" id="1314781"/>
    <lineage>
        <taxon>Eukaryota</taxon>
        <taxon>Fungi</taxon>
        <taxon>Dikarya</taxon>
        <taxon>Basidiomycota</taxon>
        <taxon>Agaricomycotina</taxon>
        <taxon>Agaricomycetes</taxon>
        <taxon>Auriculariales</taxon>
        <taxon>Exidiaceae</taxon>
        <taxon>Exidia</taxon>
    </lineage>
</organism>
<evidence type="ECO:0000313" key="13">
    <source>
        <dbReference type="Proteomes" id="UP000077266"/>
    </source>
</evidence>
<evidence type="ECO:0000256" key="8">
    <source>
        <dbReference type="ARBA" id="ARBA00023010"/>
    </source>
</evidence>
<keyword evidence="5" id="KW-0999">Mitochondrion inner membrane</keyword>